<proteinExistence type="predicted"/>
<gene>
    <name evidence="1" type="ORF">caldi_08660</name>
</gene>
<dbReference type="Proteomes" id="UP001163687">
    <property type="component" value="Chromosome"/>
</dbReference>
<dbReference type="RefSeq" id="WP_264843875.1">
    <property type="nucleotide sequence ID" value="NZ_AP025628.1"/>
</dbReference>
<evidence type="ECO:0000313" key="1">
    <source>
        <dbReference type="EMBL" id="BDG59776.1"/>
    </source>
</evidence>
<dbReference type="AlphaFoldDB" id="A0AA35G5N4"/>
<organism evidence="1 2">
    <name type="scientific">Caldinitratiruptor microaerophilus</name>
    <dbReference type="NCBI Taxonomy" id="671077"/>
    <lineage>
        <taxon>Bacteria</taxon>
        <taxon>Bacillati</taxon>
        <taxon>Bacillota</taxon>
        <taxon>Clostridia</taxon>
        <taxon>Eubacteriales</taxon>
        <taxon>Symbiobacteriaceae</taxon>
        <taxon>Caldinitratiruptor</taxon>
    </lineage>
</organism>
<name>A0AA35G5N4_9FIRM</name>
<reference evidence="1" key="1">
    <citation type="submission" date="2022-03" db="EMBL/GenBank/DDBJ databases">
        <title>Complete genome sequence of Caldinitratiruptor microaerophilus.</title>
        <authorList>
            <person name="Mukaiyama R."/>
            <person name="Nishiyama T."/>
            <person name="Ueda K."/>
        </authorList>
    </citation>
    <scope>NUCLEOTIDE SEQUENCE</scope>
    <source>
        <strain evidence="1">JCM 16183</strain>
    </source>
</reference>
<accession>A0AA35G5N4</accession>
<protein>
    <submittedName>
        <fullName evidence="1">Uncharacterized protein</fullName>
    </submittedName>
</protein>
<sequence length="129" mass="13708">MPAQAVSSPPGGDFISAVRRALAAVRSAQDLAQTLFAYGHDHVEWMRMARGTLSQAQRFLVIAVQRAGPSSPACTELGKAGQALGLLDATPPDARLHVAMHHLHQAETALLSCLRTLYTARVSSGPQPE</sequence>
<keyword evidence="2" id="KW-1185">Reference proteome</keyword>
<dbReference type="EMBL" id="AP025628">
    <property type="protein sequence ID" value="BDG59776.1"/>
    <property type="molecule type" value="Genomic_DNA"/>
</dbReference>
<evidence type="ECO:0000313" key="2">
    <source>
        <dbReference type="Proteomes" id="UP001163687"/>
    </source>
</evidence>
<dbReference type="KEGG" id="cmic:caldi_08660"/>